<accession>A0A9N9JLE9</accession>
<name>A0A9N9JLE9_9GLOM</name>
<dbReference type="EMBL" id="CAJVPY010022233">
    <property type="protein sequence ID" value="CAG8782201.1"/>
    <property type="molecule type" value="Genomic_DNA"/>
</dbReference>
<sequence length="62" mass="7093">FQMEMNEDAMATENLAEGIRQFAKDGKTLLSMLRQRLINEAAMINEDIKLFAQPFQEVEVSS</sequence>
<gene>
    <name evidence="1" type="ORF">DERYTH_LOCUS19778</name>
</gene>
<comment type="caution">
    <text evidence="1">The sequence shown here is derived from an EMBL/GenBank/DDBJ whole genome shotgun (WGS) entry which is preliminary data.</text>
</comment>
<dbReference type="Gene3D" id="3.20.20.70">
    <property type="entry name" value="Aldolase class I"/>
    <property type="match status" value="1"/>
</dbReference>
<dbReference type="OrthoDB" id="2437804at2759"/>
<proteinExistence type="predicted"/>
<organism evidence="1 2">
    <name type="scientific">Dentiscutata erythropus</name>
    <dbReference type="NCBI Taxonomy" id="1348616"/>
    <lineage>
        <taxon>Eukaryota</taxon>
        <taxon>Fungi</taxon>
        <taxon>Fungi incertae sedis</taxon>
        <taxon>Mucoromycota</taxon>
        <taxon>Glomeromycotina</taxon>
        <taxon>Glomeromycetes</taxon>
        <taxon>Diversisporales</taxon>
        <taxon>Gigasporaceae</taxon>
        <taxon>Dentiscutata</taxon>
    </lineage>
</organism>
<feature type="non-terminal residue" evidence="1">
    <location>
        <position position="1"/>
    </location>
</feature>
<dbReference type="InterPro" id="IPR013785">
    <property type="entry name" value="Aldolase_TIM"/>
</dbReference>
<dbReference type="SUPFAM" id="SSF51569">
    <property type="entry name" value="Aldolase"/>
    <property type="match status" value="1"/>
</dbReference>
<dbReference type="Proteomes" id="UP000789405">
    <property type="component" value="Unassembled WGS sequence"/>
</dbReference>
<evidence type="ECO:0000313" key="1">
    <source>
        <dbReference type="EMBL" id="CAG8782201.1"/>
    </source>
</evidence>
<evidence type="ECO:0000313" key="2">
    <source>
        <dbReference type="Proteomes" id="UP000789405"/>
    </source>
</evidence>
<dbReference type="AlphaFoldDB" id="A0A9N9JLE9"/>
<reference evidence="1" key="1">
    <citation type="submission" date="2021-06" db="EMBL/GenBank/DDBJ databases">
        <authorList>
            <person name="Kallberg Y."/>
            <person name="Tangrot J."/>
            <person name="Rosling A."/>
        </authorList>
    </citation>
    <scope>NUCLEOTIDE SEQUENCE</scope>
    <source>
        <strain evidence="1">MA453B</strain>
    </source>
</reference>
<keyword evidence="2" id="KW-1185">Reference proteome</keyword>
<protein>
    <submittedName>
        <fullName evidence="1">5107_t:CDS:1</fullName>
    </submittedName>
</protein>